<accession>A0A8E2ECK6</accession>
<organism evidence="1 2">
    <name type="scientific">Lepidopterella palustris CBS 459.81</name>
    <dbReference type="NCBI Taxonomy" id="1314670"/>
    <lineage>
        <taxon>Eukaryota</taxon>
        <taxon>Fungi</taxon>
        <taxon>Dikarya</taxon>
        <taxon>Ascomycota</taxon>
        <taxon>Pezizomycotina</taxon>
        <taxon>Dothideomycetes</taxon>
        <taxon>Pleosporomycetidae</taxon>
        <taxon>Mytilinidiales</taxon>
        <taxon>Argynnaceae</taxon>
        <taxon>Lepidopterella</taxon>
    </lineage>
</organism>
<dbReference type="EMBL" id="KV744917">
    <property type="protein sequence ID" value="OCK81550.1"/>
    <property type="molecule type" value="Genomic_DNA"/>
</dbReference>
<evidence type="ECO:0008006" key="3">
    <source>
        <dbReference type="Google" id="ProtNLM"/>
    </source>
</evidence>
<dbReference type="PANTHER" id="PTHR31252:SF11">
    <property type="entry name" value="DUF4419 DOMAIN-CONTAINING PROTEIN"/>
    <property type="match status" value="1"/>
</dbReference>
<dbReference type="Pfam" id="PF14388">
    <property type="entry name" value="DUF4419"/>
    <property type="match status" value="1"/>
</dbReference>
<keyword evidence="2" id="KW-1185">Reference proteome</keyword>
<sequence length="391" mass="43453">MPATVHPAPHAANAFSPTLRAQLAEDSMTLLHLCAGETETMQCKELLQDSFGDWNEKQLVGVNNGFVQACISAYSNHHHLVIRPDDVWITILTQLSLYVNANAEALRSHFVSHSGKKELVVVDGGDRYTTSYARIAGKFTGALEKNIKDPSLRDWILQDFSTTTNIDRAIGAIAMMGTLQTYFTYKVYLKCGIPSVTLEGTREDWVKLRDAVADPKRLPAFGKETTEWSKVLRVVLNRFVDCFDHPKASRSKDFWQKIAHYSGGGSGPRYWSGWITAFCFWNEDGKSLRSVSGSWPASVLKDLLLPRLVSTTLRIDGQEFHKINSNDVPPALVSVPLIVNDNGKKFDGKLIAGCVGYTVSESGERLEKGGTGMDTLKPETGWWMFEVGKVF</sequence>
<proteinExistence type="predicted"/>
<evidence type="ECO:0000313" key="2">
    <source>
        <dbReference type="Proteomes" id="UP000250266"/>
    </source>
</evidence>
<protein>
    <recommendedName>
        <fullName evidence="3">DUF4419 domain-containing protein</fullName>
    </recommendedName>
</protein>
<dbReference type="PANTHER" id="PTHR31252">
    <property type="entry name" value="DUF4419 DOMAIN-CONTAINING PROTEIN"/>
    <property type="match status" value="1"/>
</dbReference>
<reference evidence="1 2" key="1">
    <citation type="journal article" date="2016" name="Nat. Commun.">
        <title>Ectomycorrhizal ecology is imprinted in the genome of the dominant symbiotic fungus Cenococcum geophilum.</title>
        <authorList>
            <consortium name="DOE Joint Genome Institute"/>
            <person name="Peter M."/>
            <person name="Kohler A."/>
            <person name="Ohm R.A."/>
            <person name="Kuo A."/>
            <person name="Krutzmann J."/>
            <person name="Morin E."/>
            <person name="Arend M."/>
            <person name="Barry K.W."/>
            <person name="Binder M."/>
            <person name="Choi C."/>
            <person name="Clum A."/>
            <person name="Copeland A."/>
            <person name="Grisel N."/>
            <person name="Haridas S."/>
            <person name="Kipfer T."/>
            <person name="LaButti K."/>
            <person name="Lindquist E."/>
            <person name="Lipzen A."/>
            <person name="Maire R."/>
            <person name="Meier B."/>
            <person name="Mihaltcheva S."/>
            <person name="Molinier V."/>
            <person name="Murat C."/>
            <person name="Poggeler S."/>
            <person name="Quandt C.A."/>
            <person name="Sperisen C."/>
            <person name="Tritt A."/>
            <person name="Tisserant E."/>
            <person name="Crous P.W."/>
            <person name="Henrissat B."/>
            <person name="Nehls U."/>
            <person name="Egli S."/>
            <person name="Spatafora J.W."/>
            <person name="Grigoriev I.V."/>
            <person name="Martin F.M."/>
        </authorList>
    </citation>
    <scope>NUCLEOTIDE SEQUENCE [LARGE SCALE GENOMIC DNA]</scope>
    <source>
        <strain evidence="1 2">CBS 459.81</strain>
    </source>
</reference>
<dbReference type="OrthoDB" id="9978173at2759"/>
<evidence type="ECO:0000313" key="1">
    <source>
        <dbReference type="EMBL" id="OCK81550.1"/>
    </source>
</evidence>
<gene>
    <name evidence="1" type="ORF">K432DRAFT_381253</name>
</gene>
<dbReference type="Proteomes" id="UP000250266">
    <property type="component" value="Unassembled WGS sequence"/>
</dbReference>
<dbReference type="InterPro" id="IPR025533">
    <property type="entry name" value="DUF4419"/>
</dbReference>
<name>A0A8E2ECK6_9PEZI</name>
<dbReference type="AlphaFoldDB" id="A0A8E2ECK6"/>